<dbReference type="EMBL" id="PSQG01000015">
    <property type="protein sequence ID" value="RCH43243.1"/>
    <property type="molecule type" value="Genomic_DNA"/>
</dbReference>
<sequence length="186" mass="21046">MAKQETESAKVTDIDSLTVSAAVLGNIFGVTDRRIRQMAEEGIIVRAAKGRYNLVDSLKNYILSLKLAVDSNDGDNSDGELNFEEEKALHERVKRHISEMKLQTMKGELHKADDVRHVMTDMLSSFKTRMMNIPAKVAPVLEDRDAGYIKERLTSEVTEALNELKDYNPADFYSDEYVEGEDDEQI</sequence>
<dbReference type="RefSeq" id="WP_114002366.1">
    <property type="nucleotide sequence ID" value="NZ_PSQG01000015.1"/>
</dbReference>
<evidence type="ECO:0000313" key="1">
    <source>
        <dbReference type="EMBL" id="RCH43243.1"/>
    </source>
</evidence>
<gene>
    <name evidence="1" type="ORF">C4886_11185</name>
</gene>
<proteinExistence type="predicted"/>
<dbReference type="AlphaFoldDB" id="A0A367FZ53"/>
<comment type="caution">
    <text evidence="1">The sequence shown here is derived from an EMBL/GenBank/DDBJ whole genome shotgun (WGS) entry which is preliminary data.</text>
</comment>
<protein>
    <recommendedName>
        <fullName evidence="3">Phage DNA packaging protein Nu1</fullName>
    </recommendedName>
</protein>
<dbReference type="Proteomes" id="UP000253208">
    <property type="component" value="Unassembled WGS sequence"/>
</dbReference>
<reference evidence="1 2" key="1">
    <citation type="submission" date="2018-02" db="EMBL/GenBank/DDBJ databases">
        <title>Complete genome sequencing of Faecalibacterium prausnitzii strains isolated from the human gut.</title>
        <authorList>
            <person name="Fitzgerald B.C."/>
            <person name="Shkoporov A.N."/>
            <person name="Ross P.R."/>
            <person name="Hill C."/>
        </authorList>
    </citation>
    <scope>NUCLEOTIDE SEQUENCE [LARGE SCALE GENOMIC DNA]</scope>
    <source>
        <strain evidence="1 2">APC942/31-1</strain>
    </source>
</reference>
<name>A0A367FZ53_9FIRM</name>
<accession>A0A367FZ53</accession>
<organism evidence="1 2">
    <name type="scientific">Blautia obeum</name>
    <dbReference type="NCBI Taxonomy" id="40520"/>
    <lineage>
        <taxon>Bacteria</taxon>
        <taxon>Bacillati</taxon>
        <taxon>Bacillota</taxon>
        <taxon>Clostridia</taxon>
        <taxon>Lachnospirales</taxon>
        <taxon>Lachnospiraceae</taxon>
        <taxon>Blautia</taxon>
    </lineage>
</organism>
<evidence type="ECO:0008006" key="3">
    <source>
        <dbReference type="Google" id="ProtNLM"/>
    </source>
</evidence>
<evidence type="ECO:0000313" key="2">
    <source>
        <dbReference type="Proteomes" id="UP000253208"/>
    </source>
</evidence>